<name>A0AAU7XH28_9HYPH</name>
<accession>A0AAU7XH28</accession>
<evidence type="ECO:0000259" key="2">
    <source>
        <dbReference type="Pfam" id="PF01494"/>
    </source>
</evidence>
<dbReference type="SUPFAM" id="SSF51905">
    <property type="entry name" value="FAD/NAD(P)-binding domain"/>
    <property type="match status" value="1"/>
</dbReference>
<dbReference type="GO" id="GO:0071949">
    <property type="term" value="F:FAD binding"/>
    <property type="evidence" value="ECO:0007669"/>
    <property type="project" value="InterPro"/>
</dbReference>
<feature type="region of interest" description="Disordered" evidence="1">
    <location>
        <begin position="77"/>
        <end position="98"/>
    </location>
</feature>
<keyword evidence="3" id="KW-0560">Oxidoreductase</keyword>
<protein>
    <submittedName>
        <fullName evidence="3">FAD-dependent monooxygenase</fullName>
    </submittedName>
</protein>
<dbReference type="RefSeq" id="WP_407051392.1">
    <property type="nucleotide sequence ID" value="NZ_CP158568.1"/>
</dbReference>
<reference evidence="3" key="1">
    <citation type="submission" date="2024-06" db="EMBL/GenBank/DDBJ databases">
        <title>Methylostella associata gen. nov., sp. nov., a novel Ancalomicrobiaceae-affiliated facultatively methylotrophic bacteria that feed on methanotrophs of the genus Methylococcus.</title>
        <authorList>
            <person name="Saltykova V."/>
            <person name="Danilova O.V."/>
            <person name="Oshkin I.Y."/>
            <person name="Belova S.E."/>
            <person name="Pimenov N.V."/>
            <person name="Dedysh S.N."/>
        </authorList>
    </citation>
    <scope>NUCLEOTIDE SEQUENCE</scope>
    <source>
        <strain evidence="3">S20</strain>
    </source>
</reference>
<organism evidence="3">
    <name type="scientific">Methyloraptor flagellatus</name>
    <dbReference type="NCBI Taxonomy" id="3162530"/>
    <lineage>
        <taxon>Bacteria</taxon>
        <taxon>Pseudomonadati</taxon>
        <taxon>Pseudomonadota</taxon>
        <taxon>Alphaproteobacteria</taxon>
        <taxon>Hyphomicrobiales</taxon>
        <taxon>Ancalomicrobiaceae</taxon>
        <taxon>Methyloraptor</taxon>
    </lineage>
</organism>
<dbReference type="Gene3D" id="3.50.50.60">
    <property type="entry name" value="FAD/NAD(P)-binding domain"/>
    <property type="match status" value="1"/>
</dbReference>
<dbReference type="InterPro" id="IPR002938">
    <property type="entry name" value="FAD-bd"/>
</dbReference>
<keyword evidence="3" id="KW-0503">Monooxygenase</keyword>
<sequence>MTAIEPSRSDTHSNPAPAAFDVAVVGAGPSGLMAALLVAGLGFETALIAPESRPDDTRTTALLGGSVKLLSSAWASGRRSPRAASRSKSCGSSTTPAG</sequence>
<evidence type="ECO:0000313" key="3">
    <source>
        <dbReference type="EMBL" id="XBY46297.1"/>
    </source>
</evidence>
<dbReference type="KEGG" id="mflg:ABS361_08790"/>
<dbReference type="InterPro" id="IPR036188">
    <property type="entry name" value="FAD/NAD-bd_sf"/>
</dbReference>
<dbReference type="GO" id="GO:0004497">
    <property type="term" value="F:monooxygenase activity"/>
    <property type="evidence" value="ECO:0007669"/>
    <property type="project" value="UniProtKB-KW"/>
</dbReference>
<evidence type="ECO:0000256" key="1">
    <source>
        <dbReference type="SAM" id="MobiDB-lite"/>
    </source>
</evidence>
<feature type="compositionally biased region" description="Low complexity" evidence="1">
    <location>
        <begin position="77"/>
        <end position="89"/>
    </location>
</feature>
<dbReference type="EMBL" id="CP158568">
    <property type="protein sequence ID" value="XBY46297.1"/>
    <property type="molecule type" value="Genomic_DNA"/>
</dbReference>
<feature type="domain" description="FAD-binding" evidence="2">
    <location>
        <begin position="21"/>
        <end position="51"/>
    </location>
</feature>
<dbReference type="AlphaFoldDB" id="A0AAU7XH28"/>
<dbReference type="Pfam" id="PF01494">
    <property type="entry name" value="FAD_binding_3"/>
    <property type="match status" value="1"/>
</dbReference>
<gene>
    <name evidence="3" type="ORF">ABS361_08790</name>
</gene>
<proteinExistence type="predicted"/>